<proteinExistence type="predicted"/>
<organism evidence="2 3">
    <name type="scientific">Pristionchus fissidentatus</name>
    <dbReference type="NCBI Taxonomy" id="1538716"/>
    <lineage>
        <taxon>Eukaryota</taxon>
        <taxon>Metazoa</taxon>
        <taxon>Ecdysozoa</taxon>
        <taxon>Nematoda</taxon>
        <taxon>Chromadorea</taxon>
        <taxon>Rhabditida</taxon>
        <taxon>Rhabditina</taxon>
        <taxon>Diplogasteromorpha</taxon>
        <taxon>Diplogasteroidea</taxon>
        <taxon>Neodiplogasteridae</taxon>
        <taxon>Pristionchus</taxon>
    </lineage>
</organism>
<feature type="transmembrane region" description="Helical" evidence="1">
    <location>
        <begin position="29"/>
        <end position="51"/>
    </location>
</feature>
<sequence length="188" mass="20929">MVSRILSIISIISSLGLLLPLTLNRPIVQSLIVASFLLLNAISSCFVFPAIEKKNHLLMIPQLVSSTVTQVLALSLIFCAVMEIDGETTILSYYKPYDDWWNGVGADFTLGVLIIWTIVFILGNFVLFVHFRTFISIRRSGRPSSTVLSSLPPPYSLFTLQVNGRPEGSPPSYDDIYGKEYTVNDLPR</sequence>
<keyword evidence="1" id="KW-0812">Transmembrane</keyword>
<comment type="caution">
    <text evidence="2">The sequence shown here is derived from an EMBL/GenBank/DDBJ whole genome shotgun (WGS) entry which is preliminary data.</text>
</comment>
<name>A0AAV5VMK5_9BILA</name>
<feature type="transmembrane region" description="Helical" evidence="1">
    <location>
        <begin position="5"/>
        <end position="23"/>
    </location>
</feature>
<evidence type="ECO:0008006" key="4">
    <source>
        <dbReference type="Google" id="ProtNLM"/>
    </source>
</evidence>
<evidence type="ECO:0000256" key="1">
    <source>
        <dbReference type="SAM" id="Phobius"/>
    </source>
</evidence>
<dbReference type="AlphaFoldDB" id="A0AAV5VMK5"/>
<evidence type="ECO:0000313" key="2">
    <source>
        <dbReference type="EMBL" id="GMT19272.1"/>
    </source>
</evidence>
<keyword evidence="3" id="KW-1185">Reference proteome</keyword>
<feature type="transmembrane region" description="Helical" evidence="1">
    <location>
        <begin position="63"/>
        <end position="84"/>
    </location>
</feature>
<dbReference type="EMBL" id="BTSY01000003">
    <property type="protein sequence ID" value="GMT19272.1"/>
    <property type="molecule type" value="Genomic_DNA"/>
</dbReference>
<reference evidence="2" key="1">
    <citation type="submission" date="2023-10" db="EMBL/GenBank/DDBJ databases">
        <title>Genome assembly of Pristionchus species.</title>
        <authorList>
            <person name="Yoshida K."/>
            <person name="Sommer R.J."/>
        </authorList>
    </citation>
    <scope>NUCLEOTIDE SEQUENCE</scope>
    <source>
        <strain evidence="2">RS5133</strain>
    </source>
</reference>
<keyword evidence="1" id="KW-1133">Transmembrane helix</keyword>
<dbReference type="Proteomes" id="UP001432322">
    <property type="component" value="Unassembled WGS sequence"/>
</dbReference>
<accession>A0AAV5VMK5</accession>
<evidence type="ECO:0000313" key="3">
    <source>
        <dbReference type="Proteomes" id="UP001432322"/>
    </source>
</evidence>
<gene>
    <name evidence="2" type="ORF">PFISCL1PPCAC_10569</name>
</gene>
<protein>
    <recommendedName>
        <fullName evidence="4">G protein-coupled receptor</fullName>
    </recommendedName>
</protein>
<keyword evidence="1" id="KW-0472">Membrane</keyword>
<feature type="transmembrane region" description="Helical" evidence="1">
    <location>
        <begin position="104"/>
        <end position="129"/>
    </location>
</feature>